<dbReference type="NCBIfam" id="TIGR00044">
    <property type="entry name" value="YggS family pyridoxal phosphate-dependent enzyme"/>
    <property type="match status" value="1"/>
</dbReference>
<sequence length="232" mass="25938">MSETIVSRFCALAKRVNELSTQLNRAAPRIVAVSKKKPAENIQELYDYGHRDFGENYVQELMDKSEVLPKDIRWHLIGHLQSGKCNQLIRKIPNLWVIESVDSIKLAEKLNSACKLAERADPLNVFVEVHTSGEETKSGCLPEECIPLAEFILTSCPNLHLMGLMTVGKLDASPEPYFQKLADLRSELLAKHSEIPSLELSMGMSGDWETAVKMGSTNIRVGTTIFGARVYH</sequence>
<dbReference type="SUPFAM" id="SSF51419">
    <property type="entry name" value="PLP-binding barrel"/>
    <property type="match status" value="1"/>
</dbReference>
<dbReference type="FunFam" id="3.20.20.10:FF:000018">
    <property type="entry name" value="Pyridoxal phosphate homeostasis protein"/>
    <property type="match status" value="1"/>
</dbReference>
<evidence type="ECO:0000256" key="2">
    <source>
        <dbReference type="HAMAP-Rule" id="MF_03225"/>
    </source>
</evidence>
<dbReference type="HAMAP" id="MF_02087">
    <property type="entry name" value="PLP_homeostasis"/>
    <property type="match status" value="1"/>
</dbReference>
<dbReference type="Proteomes" id="UP000078348">
    <property type="component" value="Unassembled WGS sequence"/>
</dbReference>
<evidence type="ECO:0000256" key="3">
    <source>
        <dbReference type="PIRSR" id="PIRSR004848-1"/>
    </source>
</evidence>
<dbReference type="Pfam" id="PF01168">
    <property type="entry name" value="Ala_racemase_N"/>
    <property type="match status" value="1"/>
</dbReference>
<gene>
    <name evidence="7" type="ORF">AV274_2236</name>
    <name evidence="6" type="ORF">AV274_5561</name>
</gene>
<comment type="cofactor">
    <cofactor evidence="3">
        <name>pyridoxal 5'-phosphate</name>
        <dbReference type="ChEBI" id="CHEBI:597326"/>
    </cofactor>
</comment>
<comment type="similarity">
    <text evidence="2 4">Belongs to the pyridoxal phosphate-binding protein YggS/PROSC family.</text>
</comment>
<reference evidence="6 8" key="1">
    <citation type="submission" date="2016-05" db="EMBL/GenBank/DDBJ databases">
        <title>Nuclear genome of Blastocystis sp. subtype 1 NandII.</title>
        <authorList>
            <person name="Gentekaki E."/>
            <person name="Curtis B."/>
            <person name="Stairs C."/>
            <person name="Eme L."/>
            <person name="Herman E."/>
            <person name="Klimes V."/>
            <person name="Arias M.C."/>
            <person name="Elias M."/>
            <person name="Hilliou F."/>
            <person name="Klute M."/>
            <person name="Malik S.-B."/>
            <person name="Pightling A."/>
            <person name="Rachubinski R."/>
            <person name="Salas D."/>
            <person name="Schlacht A."/>
            <person name="Suga H."/>
            <person name="Archibald J."/>
            <person name="Ball S.G."/>
            <person name="Clark G."/>
            <person name="Dacks J."/>
            <person name="Van Der Giezen M."/>
            <person name="Tsaousis A."/>
            <person name="Roger A."/>
        </authorList>
    </citation>
    <scope>NUCLEOTIDE SEQUENCE [LARGE SCALE GENOMIC DNA]</scope>
    <source>
        <strain evidence="8">ATCC 50177 / NandII</strain>
        <strain evidence="6">NandII</strain>
    </source>
</reference>
<name>A0A196S9K1_BLAHN</name>
<dbReference type="EMBL" id="LXWW01000102">
    <property type="protein sequence ID" value="OAO16050.1"/>
    <property type="molecule type" value="Genomic_DNA"/>
</dbReference>
<dbReference type="OrthoDB" id="10264196at2759"/>
<keyword evidence="8" id="KW-1185">Reference proteome</keyword>
<evidence type="ECO:0000256" key="4">
    <source>
        <dbReference type="RuleBase" id="RU004514"/>
    </source>
</evidence>
<evidence type="ECO:0000313" key="7">
    <source>
        <dbReference type="EMBL" id="OAO16050.1"/>
    </source>
</evidence>
<evidence type="ECO:0000256" key="1">
    <source>
        <dbReference type="ARBA" id="ARBA00022898"/>
    </source>
</evidence>
<accession>A0A196S9K1</accession>
<feature type="modified residue" description="N6-(pyridoxal phosphate)lysine" evidence="2 3">
    <location>
        <position position="35"/>
    </location>
</feature>
<dbReference type="InterPro" id="IPR029066">
    <property type="entry name" value="PLP-binding_barrel"/>
</dbReference>
<evidence type="ECO:0000313" key="6">
    <source>
        <dbReference type="EMBL" id="OAO12772.1"/>
    </source>
</evidence>
<protein>
    <recommendedName>
        <fullName evidence="2">Pyridoxal phosphate homeostasis protein</fullName>
        <shortName evidence="2">PLP homeostasis protein</shortName>
    </recommendedName>
</protein>
<dbReference type="EMBL" id="LXWW01000512">
    <property type="protein sequence ID" value="OAO12772.1"/>
    <property type="molecule type" value="Genomic_DNA"/>
</dbReference>
<dbReference type="GO" id="GO:0030170">
    <property type="term" value="F:pyridoxal phosphate binding"/>
    <property type="evidence" value="ECO:0007669"/>
    <property type="project" value="UniProtKB-UniRule"/>
</dbReference>
<dbReference type="Gene3D" id="3.20.20.10">
    <property type="entry name" value="Alanine racemase"/>
    <property type="match status" value="1"/>
</dbReference>
<comment type="function">
    <text evidence="2">Pyridoxal 5'-phosphate (PLP)-binding protein, which may be involved in intracellular homeostatic regulation of pyridoxal 5'-phosphate (PLP), the active form of vitamin B6.</text>
</comment>
<evidence type="ECO:0000313" key="8">
    <source>
        <dbReference type="Proteomes" id="UP000078348"/>
    </source>
</evidence>
<evidence type="ECO:0000259" key="5">
    <source>
        <dbReference type="Pfam" id="PF01168"/>
    </source>
</evidence>
<dbReference type="CDD" id="cd06822">
    <property type="entry name" value="PLPDE_III_YBL036c_euk"/>
    <property type="match status" value="1"/>
</dbReference>
<proteinExistence type="inferred from homology"/>
<dbReference type="STRING" id="478820.A0A196S9K1"/>
<feature type="domain" description="Alanine racemase N-terminal" evidence="5">
    <location>
        <begin position="11"/>
        <end position="229"/>
    </location>
</feature>
<dbReference type="InterPro" id="IPR001608">
    <property type="entry name" value="Ala_racemase_N"/>
</dbReference>
<dbReference type="InterPro" id="IPR011078">
    <property type="entry name" value="PyrdxlP_homeostasis"/>
</dbReference>
<dbReference type="PANTHER" id="PTHR10146">
    <property type="entry name" value="PROLINE SYNTHETASE CO-TRANSCRIBED BACTERIAL HOMOLOG PROTEIN"/>
    <property type="match status" value="1"/>
</dbReference>
<dbReference type="PANTHER" id="PTHR10146:SF14">
    <property type="entry name" value="PYRIDOXAL PHOSPHATE HOMEOSTASIS PROTEIN"/>
    <property type="match status" value="1"/>
</dbReference>
<keyword evidence="1 2" id="KW-0663">Pyridoxal phosphate</keyword>
<dbReference type="AlphaFoldDB" id="A0A196S9K1"/>
<organism evidence="6 8">
    <name type="scientific">Blastocystis sp. subtype 1 (strain ATCC 50177 / NandII)</name>
    <dbReference type="NCBI Taxonomy" id="478820"/>
    <lineage>
        <taxon>Eukaryota</taxon>
        <taxon>Sar</taxon>
        <taxon>Stramenopiles</taxon>
        <taxon>Bigyra</taxon>
        <taxon>Opalozoa</taxon>
        <taxon>Opalinata</taxon>
        <taxon>Blastocystidae</taxon>
        <taxon>Blastocystis</taxon>
    </lineage>
</organism>
<dbReference type="PIRSF" id="PIRSF004848">
    <property type="entry name" value="YBL036c_PLPDEIII"/>
    <property type="match status" value="1"/>
</dbReference>
<comment type="caution">
    <text evidence="6">The sequence shown here is derived from an EMBL/GenBank/DDBJ whole genome shotgun (WGS) entry which is preliminary data.</text>
</comment>